<accession>A0ABD1H238</accession>
<feature type="region of interest" description="Disordered" evidence="1">
    <location>
        <begin position="156"/>
        <end position="227"/>
    </location>
</feature>
<keyword evidence="3" id="KW-1185">Reference proteome</keyword>
<dbReference type="EMBL" id="JBEAFC010000007">
    <property type="protein sequence ID" value="KAL1549483.1"/>
    <property type="molecule type" value="Genomic_DNA"/>
</dbReference>
<feature type="compositionally biased region" description="Acidic residues" evidence="1">
    <location>
        <begin position="12"/>
        <end position="25"/>
    </location>
</feature>
<dbReference type="GO" id="GO:0016301">
    <property type="term" value="F:kinase activity"/>
    <property type="evidence" value="ECO:0007669"/>
    <property type="project" value="UniProtKB-KW"/>
</dbReference>
<dbReference type="InterPro" id="IPR039620">
    <property type="entry name" value="BKI1/MAKR1/3/4"/>
</dbReference>
<evidence type="ECO:0000313" key="2">
    <source>
        <dbReference type="EMBL" id="KAL1549483.1"/>
    </source>
</evidence>
<feature type="region of interest" description="Disordered" evidence="1">
    <location>
        <begin position="1"/>
        <end position="25"/>
    </location>
</feature>
<evidence type="ECO:0000256" key="1">
    <source>
        <dbReference type="SAM" id="MobiDB-lite"/>
    </source>
</evidence>
<feature type="compositionally biased region" description="Low complexity" evidence="1">
    <location>
        <begin position="189"/>
        <end position="214"/>
    </location>
</feature>
<dbReference type="AlphaFoldDB" id="A0ABD1H238"/>
<protein>
    <submittedName>
        <fullName evidence="2">Membrane-associated kinase regulator 3</fullName>
    </submittedName>
</protein>
<organism evidence="2 3">
    <name type="scientific">Salvia divinorum</name>
    <name type="common">Maria pastora</name>
    <name type="synonym">Diviner's sage</name>
    <dbReference type="NCBI Taxonomy" id="28513"/>
    <lineage>
        <taxon>Eukaryota</taxon>
        <taxon>Viridiplantae</taxon>
        <taxon>Streptophyta</taxon>
        <taxon>Embryophyta</taxon>
        <taxon>Tracheophyta</taxon>
        <taxon>Spermatophyta</taxon>
        <taxon>Magnoliopsida</taxon>
        <taxon>eudicotyledons</taxon>
        <taxon>Gunneridae</taxon>
        <taxon>Pentapetalae</taxon>
        <taxon>asterids</taxon>
        <taxon>lamiids</taxon>
        <taxon>Lamiales</taxon>
        <taxon>Lamiaceae</taxon>
        <taxon>Nepetoideae</taxon>
        <taxon>Mentheae</taxon>
        <taxon>Salviinae</taxon>
        <taxon>Salvia</taxon>
        <taxon>Salvia subgen. Calosphace</taxon>
    </lineage>
</organism>
<gene>
    <name evidence="2" type="ORF">AAHA92_17584</name>
</gene>
<dbReference type="PANTHER" id="PTHR33312:SF5">
    <property type="entry name" value="MEMBRANE-ASSOCIATED KINASE REGULATOR 4-RELATED"/>
    <property type="match status" value="1"/>
</dbReference>
<name>A0ABD1H238_SALDI</name>
<keyword evidence="2" id="KW-0808">Transferase</keyword>
<dbReference type="Proteomes" id="UP001567538">
    <property type="component" value="Unassembled WGS sequence"/>
</dbReference>
<proteinExistence type="predicted"/>
<feature type="compositionally biased region" description="Basic and acidic residues" evidence="1">
    <location>
        <begin position="166"/>
        <end position="175"/>
    </location>
</feature>
<reference evidence="2 3" key="1">
    <citation type="submission" date="2024-06" db="EMBL/GenBank/DDBJ databases">
        <title>A chromosome level genome sequence of Diviner's sage (Salvia divinorum).</title>
        <authorList>
            <person name="Ford S.A."/>
            <person name="Ro D.-K."/>
            <person name="Ness R.W."/>
            <person name="Phillips M.A."/>
        </authorList>
    </citation>
    <scope>NUCLEOTIDE SEQUENCE [LARGE SCALE GENOMIC DNA]</scope>
    <source>
        <strain evidence="2">SAF-2024a</strain>
        <tissue evidence="2">Leaf</tissue>
    </source>
</reference>
<dbReference type="PANTHER" id="PTHR33312">
    <property type="entry name" value="MEMBRANE-ASSOCIATED KINASE REGULATOR 4-RELATED"/>
    <property type="match status" value="1"/>
</dbReference>
<evidence type="ECO:0000313" key="3">
    <source>
        <dbReference type="Proteomes" id="UP001567538"/>
    </source>
</evidence>
<comment type="caution">
    <text evidence="2">The sequence shown here is derived from an EMBL/GenBank/DDBJ whole genome shotgun (WGS) entry which is preliminary data.</text>
</comment>
<sequence>MKKEESVTVSEYGDEEEEEDDDYIDMELTSSSDSREFEFQMSGAATLTQTADHLFHKGRLLPLYLLPSAADYSLSFTAPSTTAVDISPSESCRASCDLNSDDFFFEWSSDLINHHHHHPTKISWPKKLKHSLVAYKLKAYLKSLFVKSSKSQEINPKRKPTIAAVIDKDGDDTAQRRSFSSAIKRHSPSTKCLSSSSSNSSSASSSFSLNSNGLHELQRSSSAPENEGSIEAAIAYCKKSQQIS</sequence>
<keyword evidence="2" id="KW-0418">Kinase</keyword>